<organism evidence="2 3">
    <name type="scientific">Porphyromonas levii</name>
    <dbReference type="NCBI Taxonomy" id="28114"/>
    <lineage>
        <taxon>Bacteria</taxon>
        <taxon>Pseudomonadati</taxon>
        <taxon>Bacteroidota</taxon>
        <taxon>Bacteroidia</taxon>
        <taxon>Bacteroidales</taxon>
        <taxon>Porphyromonadaceae</taxon>
        <taxon>Porphyromonas</taxon>
    </lineage>
</organism>
<name>A0A4Y8WMU0_9PORP</name>
<keyword evidence="3" id="KW-1185">Reference proteome</keyword>
<protein>
    <submittedName>
        <fullName evidence="2">GLPGLI family protein</fullName>
    </submittedName>
</protein>
<dbReference type="EMBL" id="SPNC01000177">
    <property type="protein sequence ID" value="TFH94150.1"/>
    <property type="molecule type" value="Genomic_DNA"/>
</dbReference>
<evidence type="ECO:0000313" key="2">
    <source>
        <dbReference type="EMBL" id="TFH94150.1"/>
    </source>
</evidence>
<evidence type="ECO:0000256" key="1">
    <source>
        <dbReference type="SAM" id="MobiDB-lite"/>
    </source>
</evidence>
<sequence length="277" mass="32449">MVKKIVVGLFFLIVIGLPTNAQKRVMFERVSQIDTSKLIYHYIYTFNDKGKEEKARMVLQVGDKIQRFSSMENYLTDSLALAFNNKPQDKKIIMTKMNENIRKVDFRGDVRWVLYTNYPTGKRSITDRVFMDRFLTEEEEVLPEWQLVDEQKEIAGCLCSKATTTLYGRKWVVWYSEKESRPDGPWLLKGLPGVVVCAEDSTRNFSFELYRIEWRSVPILFRDKDYLKASRNDVLKAMKRFYDNRAQYVAATAAGQQTSDLPKTDPINYTPLRKIKE</sequence>
<gene>
    <name evidence="2" type="ORF">E4P47_08750</name>
</gene>
<evidence type="ECO:0000313" key="3">
    <source>
        <dbReference type="Proteomes" id="UP000297225"/>
    </source>
</evidence>
<feature type="region of interest" description="Disordered" evidence="1">
    <location>
        <begin position="257"/>
        <end position="277"/>
    </location>
</feature>
<dbReference type="InterPro" id="IPR005901">
    <property type="entry name" value="GLPGLI"/>
</dbReference>
<dbReference type="NCBIfam" id="TIGR01200">
    <property type="entry name" value="GLPGLI"/>
    <property type="match status" value="1"/>
</dbReference>
<dbReference type="STRING" id="1122973.GCA_000379925_01236"/>
<dbReference type="Proteomes" id="UP000297225">
    <property type="component" value="Unassembled WGS sequence"/>
</dbReference>
<reference evidence="2 3" key="1">
    <citation type="submission" date="2019-03" db="EMBL/GenBank/DDBJ databases">
        <title>Porphyromonas levii Isolated from the Uterus of Dairy Cows.</title>
        <authorList>
            <person name="Francis A.M."/>
        </authorList>
    </citation>
    <scope>NUCLEOTIDE SEQUENCE [LARGE SCALE GENOMIC DNA]</scope>
    <source>
        <strain evidence="2 3">AF5678</strain>
    </source>
</reference>
<accession>A0A4Y8WMU0</accession>
<dbReference type="AlphaFoldDB" id="A0A4Y8WMU0"/>
<proteinExistence type="predicted"/>
<comment type="caution">
    <text evidence="2">The sequence shown here is derived from an EMBL/GenBank/DDBJ whole genome shotgun (WGS) entry which is preliminary data.</text>
</comment>
<dbReference type="RefSeq" id="WP_134852660.1">
    <property type="nucleotide sequence ID" value="NZ_SPNC01000177.1"/>
</dbReference>